<evidence type="ECO:0000313" key="6">
    <source>
        <dbReference type="EMBL" id="RJG18524.1"/>
    </source>
</evidence>
<reference evidence="6 7" key="1">
    <citation type="submission" date="2018-09" db="EMBL/GenBank/DDBJ databases">
        <title>Alcanivorax profundi sp. nov., isolated from 1000 m-depth seawater of the Mariana Trench.</title>
        <authorList>
            <person name="Liu J."/>
        </authorList>
    </citation>
    <scope>NUCLEOTIDE SEQUENCE [LARGE SCALE GENOMIC DNA]</scope>
    <source>
        <strain evidence="6 7">MTEO17</strain>
    </source>
</reference>
<dbReference type="Proteomes" id="UP000283734">
    <property type="component" value="Unassembled WGS sequence"/>
</dbReference>
<dbReference type="Pfam" id="PF00440">
    <property type="entry name" value="TetR_N"/>
    <property type="match status" value="1"/>
</dbReference>
<dbReference type="PROSITE" id="PS50977">
    <property type="entry name" value="HTH_TETR_2"/>
    <property type="match status" value="1"/>
</dbReference>
<dbReference type="InterPro" id="IPR050109">
    <property type="entry name" value="HTH-type_TetR-like_transc_reg"/>
</dbReference>
<dbReference type="OrthoDB" id="7223515at2"/>
<evidence type="ECO:0000313" key="7">
    <source>
        <dbReference type="Proteomes" id="UP000283734"/>
    </source>
</evidence>
<organism evidence="6 7">
    <name type="scientific">Alcanivorax profundi</name>
    <dbReference type="NCBI Taxonomy" id="2338368"/>
    <lineage>
        <taxon>Bacteria</taxon>
        <taxon>Pseudomonadati</taxon>
        <taxon>Pseudomonadota</taxon>
        <taxon>Gammaproteobacteria</taxon>
        <taxon>Oceanospirillales</taxon>
        <taxon>Alcanivoracaceae</taxon>
        <taxon>Alcanivorax</taxon>
    </lineage>
</organism>
<feature type="domain" description="HTH tetR-type" evidence="5">
    <location>
        <begin position="10"/>
        <end position="70"/>
    </location>
</feature>
<keyword evidence="1" id="KW-0805">Transcription regulation</keyword>
<dbReference type="InterPro" id="IPR025996">
    <property type="entry name" value="MT1864/Rv1816-like_C"/>
</dbReference>
<keyword evidence="3" id="KW-0804">Transcription</keyword>
<dbReference type="EMBL" id="QYYA01000002">
    <property type="protein sequence ID" value="RJG18524.1"/>
    <property type="molecule type" value="Genomic_DNA"/>
</dbReference>
<sequence length="198" mass="22333">MARRNQHSREELQALAIQAVRDLVAEHGLEKLSVRKVAERIGYTAGMLYHVFANLDDLILQANADTLAQLLEAMIDCPSPEAREQLQHMAQVYVSMAQDHTPLWKMVFMHQMQNAAEVPEWYQKKTAALFREVEVRMAKLAERHDTAQIHLAARTLWGSVHGIALLAADDKLVVAGDVNAQAMIESLLQHYLNSWAEA</sequence>
<keyword evidence="2 4" id="KW-0238">DNA-binding</keyword>
<protein>
    <submittedName>
        <fullName evidence="6">TetR/AcrR family transcriptional regulator</fullName>
    </submittedName>
</protein>
<evidence type="ECO:0000259" key="5">
    <source>
        <dbReference type="PROSITE" id="PS50977"/>
    </source>
</evidence>
<evidence type="ECO:0000256" key="3">
    <source>
        <dbReference type="ARBA" id="ARBA00023163"/>
    </source>
</evidence>
<dbReference type="GO" id="GO:0000976">
    <property type="term" value="F:transcription cis-regulatory region binding"/>
    <property type="evidence" value="ECO:0007669"/>
    <property type="project" value="TreeGrafter"/>
</dbReference>
<dbReference type="Gene3D" id="1.10.357.10">
    <property type="entry name" value="Tetracycline Repressor, domain 2"/>
    <property type="match status" value="1"/>
</dbReference>
<feature type="DNA-binding region" description="H-T-H motif" evidence="4">
    <location>
        <begin position="33"/>
        <end position="52"/>
    </location>
</feature>
<evidence type="ECO:0000256" key="2">
    <source>
        <dbReference type="ARBA" id="ARBA00023125"/>
    </source>
</evidence>
<comment type="caution">
    <text evidence="6">The sequence shown here is derived from an EMBL/GenBank/DDBJ whole genome shotgun (WGS) entry which is preliminary data.</text>
</comment>
<gene>
    <name evidence="6" type="ORF">D4A39_08640</name>
</gene>
<dbReference type="RefSeq" id="WP_022985947.1">
    <property type="nucleotide sequence ID" value="NZ_CAXGPP010000003.1"/>
</dbReference>
<dbReference type="PANTHER" id="PTHR30055:SF212">
    <property type="entry name" value="TETR-FAMILY FAMILY TRANSCRIPTIONAL REGULATOR"/>
    <property type="match status" value="1"/>
</dbReference>
<accession>A0A418XZR4</accession>
<dbReference type="InterPro" id="IPR036271">
    <property type="entry name" value="Tet_transcr_reg_TetR-rel_C_sf"/>
</dbReference>
<dbReference type="SUPFAM" id="SSF48498">
    <property type="entry name" value="Tetracyclin repressor-like, C-terminal domain"/>
    <property type="match status" value="1"/>
</dbReference>
<keyword evidence="7" id="KW-1185">Reference proteome</keyword>
<evidence type="ECO:0000256" key="1">
    <source>
        <dbReference type="ARBA" id="ARBA00023015"/>
    </source>
</evidence>
<proteinExistence type="predicted"/>
<evidence type="ECO:0000256" key="4">
    <source>
        <dbReference type="PROSITE-ProRule" id="PRU00335"/>
    </source>
</evidence>
<dbReference type="PANTHER" id="PTHR30055">
    <property type="entry name" value="HTH-TYPE TRANSCRIPTIONAL REGULATOR RUTR"/>
    <property type="match status" value="1"/>
</dbReference>
<name>A0A418XZR4_9GAMM</name>
<dbReference type="InterPro" id="IPR009057">
    <property type="entry name" value="Homeodomain-like_sf"/>
</dbReference>
<dbReference type="Pfam" id="PF13305">
    <property type="entry name" value="TetR_C_33"/>
    <property type="match status" value="1"/>
</dbReference>
<dbReference type="AlphaFoldDB" id="A0A418XZR4"/>
<dbReference type="SUPFAM" id="SSF46689">
    <property type="entry name" value="Homeodomain-like"/>
    <property type="match status" value="1"/>
</dbReference>
<dbReference type="InterPro" id="IPR001647">
    <property type="entry name" value="HTH_TetR"/>
</dbReference>
<dbReference type="GO" id="GO:0003700">
    <property type="term" value="F:DNA-binding transcription factor activity"/>
    <property type="evidence" value="ECO:0007669"/>
    <property type="project" value="TreeGrafter"/>
</dbReference>